<dbReference type="PANTHER" id="PTHR30307">
    <property type="entry name" value="S-ADENOSYLMETHIONINE:TRNA RIBOSYLTRANSFERASE-ISOMERASE"/>
    <property type="match status" value="1"/>
</dbReference>
<dbReference type="Gene3D" id="2.40.10.240">
    <property type="entry name" value="QueA-like"/>
    <property type="match status" value="1"/>
</dbReference>
<evidence type="ECO:0000256" key="13">
    <source>
        <dbReference type="HAMAP-Rule" id="MF_00113"/>
    </source>
</evidence>
<protein>
    <recommendedName>
        <fullName evidence="11 13">S-adenosylmethionine:tRNA ribosyltransferase-isomerase</fullName>
        <ecNumber evidence="10 13">2.4.99.17</ecNumber>
    </recommendedName>
    <alternativeName>
        <fullName evidence="12 13">Queuosine biosynthesis protein QueA</fullName>
    </alternativeName>
</protein>
<evidence type="ECO:0000256" key="9">
    <source>
        <dbReference type="ARBA" id="ARBA00061210"/>
    </source>
</evidence>
<dbReference type="Gene3D" id="3.40.1780.10">
    <property type="entry name" value="QueA-like"/>
    <property type="match status" value="1"/>
</dbReference>
<comment type="subcellular location">
    <subcellularLocation>
        <location evidence="1 13">Cytoplasm</location>
    </subcellularLocation>
</comment>
<name>S7UQ99_9BACT</name>
<keyword evidence="14" id="KW-0413">Isomerase</keyword>
<evidence type="ECO:0000256" key="6">
    <source>
        <dbReference type="ARBA" id="ARBA00022691"/>
    </source>
</evidence>
<keyword evidence="4 13" id="KW-0963">Cytoplasm</keyword>
<accession>S7UQ99</accession>
<proteinExistence type="inferred from homology"/>
<dbReference type="EC" id="2.4.99.17" evidence="10 13"/>
<dbReference type="EMBL" id="ATHI01000010">
    <property type="protein sequence ID" value="EPR34493.1"/>
    <property type="molecule type" value="Genomic_DNA"/>
</dbReference>
<comment type="caution">
    <text evidence="14">The sequence shown here is derived from an EMBL/GenBank/DDBJ whole genome shotgun (WGS) entry which is preliminary data.</text>
</comment>
<dbReference type="GO" id="GO:0005737">
    <property type="term" value="C:cytoplasm"/>
    <property type="evidence" value="ECO:0007669"/>
    <property type="project" value="UniProtKB-SubCell"/>
</dbReference>
<dbReference type="InterPro" id="IPR042118">
    <property type="entry name" value="QueA_dom1"/>
</dbReference>
<dbReference type="RefSeq" id="WP_020886659.1">
    <property type="nucleotide sequence ID" value="NZ_ATHI01000010.1"/>
</dbReference>
<keyword evidence="6 13" id="KW-0949">S-adenosyl-L-methionine</keyword>
<comment type="subunit">
    <text evidence="3 13">Monomer.</text>
</comment>
<dbReference type="InterPro" id="IPR036100">
    <property type="entry name" value="QueA_sf"/>
</dbReference>
<evidence type="ECO:0000256" key="11">
    <source>
        <dbReference type="ARBA" id="ARBA00069325"/>
    </source>
</evidence>
<dbReference type="OrthoDB" id="9805933at2"/>
<evidence type="ECO:0000313" key="14">
    <source>
        <dbReference type="EMBL" id="EPR34493.1"/>
    </source>
</evidence>
<comment type="similarity">
    <text evidence="9 13">Belongs to the QueA family.</text>
</comment>
<dbReference type="HAMAP" id="MF_00113">
    <property type="entry name" value="QueA"/>
    <property type="match status" value="1"/>
</dbReference>
<dbReference type="InterPro" id="IPR042119">
    <property type="entry name" value="QueA_dom2"/>
</dbReference>
<keyword evidence="7 13" id="KW-0671">Queuosine biosynthesis</keyword>
<comment type="function">
    <text evidence="13">Transfers and isomerizes the ribose moiety from AdoMet to the 7-aminomethyl group of 7-deazaguanine (preQ1-tRNA) to give epoxyqueuosine (oQ-tRNA).</text>
</comment>
<keyword evidence="5 13" id="KW-0808">Transferase</keyword>
<dbReference type="STRING" id="1121439.dsat_2775"/>
<comment type="catalytic activity">
    <reaction evidence="8 13">
        <text>7-aminomethyl-7-carbaguanosine(34) in tRNA + S-adenosyl-L-methionine = epoxyqueuosine(34) in tRNA + adenine + L-methionine + 2 H(+)</text>
        <dbReference type="Rhea" id="RHEA:32155"/>
        <dbReference type="Rhea" id="RHEA-COMP:10342"/>
        <dbReference type="Rhea" id="RHEA-COMP:18582"/>
        <dbReference type="ChEBI" id="CHEBI:15378"/>
        <dbReference type="ChEBI" id="CHEBI:16708"/>
        <dbReference type="ChEBI" id="CHEBI:57844"/>
        <dbReference type="ChEBI" id="CHEBI:59789"/>
        <dbReference type="ChEBI" id="CHEBI:82833"/>
        <dbReference type="ChEBI" id="CHEBI:194443"/>
        <dbReference type="EC" id="2.4.99.17"/>
    </reaction>
</comment>
<keyword evidence="15" id="KW-1185">Reference proteome</keyword>
<evidence type="ECO:0000256" key="7">
    <source>
        <dbReference type="ARBA" id="ARBA00022785"/>
    </source>
</evidence>
<dbReference type="eggNOG" id="COG0809">
    <property type="taxonomic scope" value="Bacteria"/>
</dbReference>
<organism evidence="14 15">
    <name type="scientific">Alkalidesulfovibrio alkalitolerans DSM 16529</name>
    <dbReference type="NCBI Taxonomy" id="1121439"/>
    <lineage>
        <taxon>Bacteria</taxon>
        <taxon>Pseudomonadati</taxon>
        <taxon>Thermodesulfobacteriota</taxon>
        <taxon>Desulfovibrionia</taxon>
        <taxon>Desulfovibrionales</taxon>
        <taxon>Desulfovibrionaceae</taxon>
        <taxon>Alkalidesulfovibrio</taxon>
    </lineage>
</organism>
<evidence type="ECO:0000256" key="8">
    <source>
        <dbReference type="ARBA" id="ARBA00052751"/>
    </source>
</evidence>
<evidence type="ECO:0000313" key="15">
    <source>
        <dbReference type="Proteomes" id="UP000014975"/>
    </source>
</evidence>
<sequence>MKPDLIATTDEADLLLESYDFELPQEQIAQHPAERRDASRLMILDRSRDKVVSARFADLPDILAERLPDGALLVANDSRVAPARVMGARETGGRVEMLLLTPPPLLRPSPGGASDWTTARAEALLRASKTLRPGETVHFGEDLAARIVAKGEFGRHEIELSWRGELSVVLERCGAIPLPPYIRRDPGVEDATRYQTIYADPQKTGSVAAPTAGLHFTPVIRERLAQRGFEFAFVTLYVGYGTFSPVRAKDLREHRMHAEYIEIPEQTAGMIRTAKMEGRPVLAVGTTSARTLEGAFQASGEIQAFAGSTDIFITPGYRFRVVDHMLTNFHLPLSSLIIMISGFAGRARVLSAYDQAVREGYRFFSYGDAMLIL</sequence>
<reference evidence="14 15" key="1">
    <citation type="journal article" date="2013" name="Genome Announc.">
        <title>Draft genome sequences for three mercury-methylating, sulfate-reducing bacteria.</title>
        <authorList>
            <person name="Brown S.D."/>
            <person name="Hurt R.A.Jr."/>
            <person name="Gilmour C.C."/>
            <person name="Elias D.A."/>
        </authorList>
    </citation>
    <scope>NUCLEOTIDE SEQUENCE [LARGE SCALE GENOMIC DNA]</scope>
    <source>
        <strain evidence="14 15">DSM 16529</strain>
    </source>
</reference>
<dbReference type="NCBIfam" id="NF001140">
    <property type="entry name" value="PRK00147.1"/>
    <property type="match status" value="1"/>
</dbReference>
<evidence type="ECO:0000256" key="1">
    <source>
        <dbReference type="ARBA" id="ARBA00004496"/>
    </source>
</evidence>
<evidence type="ECO:0000256" key="5">
    <source>
        <dbReference type="ARBA" id="ARBA00022679"/>
    </source>
</evidence>
<evidence type="ECO:0000256" key="2">
    <source>
        <dbReference type="ARBA" id="ARBA00004691"/>
    </source>
</evidence>
<dbReference type="PANTHER" id="PTHR30307:SF0">
    <property type="entry name" value="S-ADENOSYLMETHIONINE:TRNA RIBOSYLTRANSFERASE-ISOMERASE"/>
    <property type="match status" value="1"/>
</dbReference>
<dbReference type="AlphaFoldDB" id="S7UQ99"/>
<evidence type="ECO:0000256" key="4">
    <source>
        <dbReference type="ARBA" id="ARBA00022490"/>
    </source>
</evidence>
<dbReference type="InterPro" id="IPR003699">
    <property type="entry name" value="QueA"/>
</dbReference>
<dbReference type="UniPathway" id="UPA00392"/>
<dbReference type="NCBIfam" id="TIGR00113">
    <property type="entry name" value="queA"/>
    <property type="match status" value="1"/>
</dbReference>
<evidence type="ECO:0000256" key="12">
    <source>
        <dbReference type="ARBA" id="ARBA00076160"/>
    </source>
</evidence>
<dbReference type="PATRIC" id="fig|1121439.3.peg.1180"/>
<gene>
    <name evidence="13" type="primary">queA</name>
    <name evidence="14" type="ORF">dsat_2775</name>
</gene>
<dbReference type="Pfam" id="PF02547">
    <property type="entry name" value="Queuosine_synth"/>
    <property type="match status" value="1"/>
</dbReference>
<evidence type="ECO:0000256" key="3">
    <source>
        <dbReference type="ARBA" id="ARBA00011245"/>
    </source>
</evidence>
<dbReference type="Proteomes" id="UP000014975">
    <property type="component" value="Unassembled WGS sequence"/>
</dbReference>
<dbReference type="GO" id="GO:0008616">
    <property type="term" value="P:tRNA queuosine(34) biosynthetic process"/>
    <property type="evidence" value="ECO:0007669"/>
    <property type="project" value="UniProtKB-UniRule"/>
</dbReference>
<dbReference type="GO" id="GO:0051075">
    <property type="term" value="F:S-adenosylmethionine:tRNA ribosyltransferase-isomerase activity"/>
    <property type="evidence" value="ECO:0007669"/>
    <property type="project" value="UniProtKB-EC"/>
</dbReference>
<dbReference type="FunFam" id="3.40.1780.10:FF:000001">
    <property type="entry name" value="S-adenosylmethionine:tRNA ribosyltransferase-isomerase"/>
    <property type="match status" value="1"/>
</dbReference>
<evidence type="ECO:0000256" key="10">
    <source>
        <dbReference type="ARBA" id="ARBA00066503"/>
    </source>
</evidence>
<dbReference type="SUPFAM" id="SSF111337">
    <property type="entry name" value="QueA-like"/>
    <property type="match status" value="1"/>
</dbReference>
<comment type="pathway">
    <text evidence="2 13">tRNA modification; tRNA-queuosine biosynthesis.</text>
</comment>